<dbReference type="InterPro" id="IPR057620">
    <property type="entry name" value="POT1A/B-like_OB"/>
</dbReference>
<sequence>MDYNGEDYRFLKIKDAILSINQKVSFVGVILEVGSPKQSKGTDSFCTIKVTDESHTKDGISVNIFAESMEKLPYIASVGDIILLSHVVMKAHNKQAYALFNKKFSSFALYDGKGGEDFLPYQVSSRFFVRDQDKRIIATVRKWLLNFQFKEDSKKFLLLREIKDGQRINMACKVFHICEVAKGEWMAFVWDGTDAPPAQISKKLEDEMDHELPLQVEPLPLSRDILCSFPAVGSILRVIIDKGIEKHILHLLKIGNWVKLQNVLCQVDAGLWFGVLTHFTRLRYVPNNDNLIVERQRSYDERLSWEHSRMPYWCFPWTSEVTDIDYSEDGPFVTLKDVLTHSQVTAKFKCVVRVVAALPWRSEDFCSPLGNYRIRLTLEDPTARIHAFVYAEDGEKLFGGYPSVDVLKRKINKLLGVAVSDGQEIKDAPRNPPWVQCCLKSYYIDRNDIWGSRQYRIFDTKISG</sequence>
<keyword evidence="3" id="KW-0779">Telomere</keyword>
<proteinExistence type="predicted"/>
<dbReference type="SMART" id="SM00976">
    <property type="entry name" value="Telo_bind"/>
    <property type="match status" value="1"/>
</dbReference>
<evidence type="ECO:0000313" key="6">
    <source>
        <dbReference type="EMBL" id="KAK9208959.1"/>
    </source>
</evidence>
<gene>
    <name evidence="6" type="ORF">WN944_001320</name>
</gene>
<dbReference type="GO" id="GO:0016233">
    <property type="term" value="P:telomere capping"/>
    <property type="evidence" value="ECO:0007669"/>
    <property type="project" value="TreeGrafter"/>
</dbReference>
<evidence type="ECO:0000256" key="1">
    <source>
        <dbReference type="ARBA" id="ARBA00004574"/>
    </source>
</evidence>
<dbReference type="CDD" id="cd04497">
    <property type="entry name" value="hPOT1_OB1_like"/>
    <property type="match status" value="1"/>
</dbReference>
<name>A0AAP0QML2_9ROSI</name>
<dbReference type="Proteomes" id="UP001428341">
    <property type="component" value="Unassembled WGS sequence"/>
</dbReference>
<dbReference type="Pfam" id="PF25507">
    <property type="entry name" value="OB_POT1A"/>
    <property type="match status" value="1"/>
</dbReference>
<evidence type="ECO:0000256" key="4">
    <source>
        <dbReference type="ARBA" id="ARBA00023125"/>
    </source>
</evidence>
<dbReference type="GO" id="GO:0032210">
    <property type="term" value="P:regulation of telomere maintenance via telomerase"/>
    <property type="evidence" value="ECO:0007669"/>
    <property type="project" value="TreeGrafter"/>
</dbReference>
<dbReference type="InterPro" id="IPR012340">
    <property type="entry name" value="NA-bd_OB-fold"/>
</dbReference>
<dbReference type="InterPro" id="IPR028389">
    <property type="entry name" value="POT1"/>
</dbReference>
<evidence type="ECO:0000313" key="7">
    <source>
        <dbReference type="Proteomes" id="UP001428341"/>
    </source>
</evidence>
<comment type="subcellular location">
    <subcellularLocation>
        <location evidence="1">Chromosome</location>
        <location evidence="1">Telomere</location>
    </subcellularLocation>
</comment>
<accession>A0AAP0QML2</accession>
<dbReference type="Pfam" id="PF02765">
    <property type="entry name" value="POT1"/>
    <property type="match status" value="1"/>
</dbReference>
<dbReference type="GO" id="GO:0010521">
    <property type="term" value="F:telomerase inhibitor activity"/>
    <property type="evidence" value="ECO:0007669"/>
    <property type="project" value="TreeGrafter"/>
</dbReference>
<protein>
    <recommendedName>
        <fullName evidence="5">Telomeric single stranded DNA binding POT1/Cdc13 domain-containing protein</fullName>
    </recommendedName>
</protein>
<dbReference type="PANTHER" id="PTHR14513:SF0">
    <property type="entry name" value="PROTECTION OF TELOMERES PROTEIN 1"/>
    <property type="match status" value="1"/>
</dbReference>
<keyword evidence="2" id="KW-0158">Chromosome</keyword>
<reference evidence="6 7" key="1">
    <citation type="submission" date="2024-05" db="EMBL/GenBank/DDBJ databases">
        <title>Haplotype-resolved chromosome-level genome assembly of Huyou (Citrus changshanensis).</title>
        <authorList>
            <person name="Miao C."/>
            <person name="Chen W."/>
            <person name="Wu Y."/>
            <person name="Wang L."/>
            <person name="Zhao S."/>
            <person name="Grierson D."/>
            <person name="Xu C."/>
            <person name="Chen K."/>
        </authorList>
    </citation>
    <scope>NUCLEOTIDE SEQUENCE [LARGE SCALE GENOMIC DNA]</scope>
    <source>
        <strain evidence="6">01-14</strain>
        <tissue evidence="6">Leaf</tissue>
    </source>
</reference>
<evidence type="ECO:0000256" key="2">
    <source>
        <dbReference type="ARBA" id="ARBA00022454"/>
    </source>
</evidence>
<feature type="domain" description="Telomeric single stranded DNA binding POT1/Cdc13" evidence="5">
    <location>
        <begin position="10"/>
        <end position="145"/>
    </location>
</feature>
<dbReference type="GO" id="GO:0000783">
    <property type="term" value="C:nuclear telomere cap complex"/>
    <property type="evidence" value="ECO:0007669"/>
    <property type="project" value="TreeGrafter"/>
</dbReference>
<keyword evidence="7" id="KW-1185">Reference proteome</keyword>
<dbReference type="InterPro" id="IPR011564">
    <property type="entry name" value="Telomer_end-bd_POT1/Cdc13"/>
</dbReference>
<comment type="caution">
    <text evidence="6">The sequence shown here is derived from an EMBL/GenBank/DDBJ whole genome shotgun (WGS) entry which is preliminary data.</text>
</comment>
<keyword evidence="4" id="KW-0238">DNA-binding</keyword>
<dbReference type="Gene3D" id="2.40.50.140">
    <property type="entry name" value="Nucleic acid-binding proteins"/>
    <property type="match status" value="2"/>
</dbReference>
<evidence type="ECO:0000259" key="5">
    <source>
        <dbReference type="SMART" id="SM00976"/>
    </source>
</evidence>
<evidence type="ECO:0000256" key="3">
    <source>
        <dbReference type="ARBA" id="ARBA00022895"/>
    </source>
</evidence>
<dbReference type="EMBL" id="JBCGBO010000004">
    <property type="protein sequence ID" value="KAK9208959.1"/>
    <property type="molecule type" value="Genomic_DNA"/>
</dbReference>
<dbReference type="AlphaFoldDB" id="A0AAP0QML2"/>
<dbReference type="SUPFAM" id="SSF50249">
    <property type="entry name" value="Nucleic acid-binding proteins"/>
    <property type="match status" value="2"/>
</dbReference>
<dbReference type="PANTHER" id="PTHR14513">
    <property type="entry name" value="PROTECTION OF TELOMERES 1"/>
    <property type="match status" value="1"/>
</dbReference>
<dbReference type="GO" id="GO:0098505">
    <property type="term" value="F:G-rich strand telomeric DNA binding"/>
    <property type="evidence" value="ECO:0007669"/>
    <property type="project" value="TreeGrafter"/>
</dbReference>
<organism evidence="6 7">
    <name type="scientific">Citrus x changshan-huyou</name>
    <dbReference type="NCBI Taxonomy" id="2935761"/>
    <lineage>
        <taxon>Eukaryota</taxon>
        <taxon>Viridiplantae</taxon>
        <taxon>Streptophyta</taxon>
        <taxon>Embryophyta</taxon>
        <taxon>Tracheophyta</taxon>
        <taxon>Spermatophyta</taxon>
        <taxon>Magnoliopsida</taxon>
        <taxon>eudicotyledons</taxon>
        <taxon>Gunneridae</taxon>
        <taxon>Pentapetalae</taxon>
        <taxon>rosids</taxon>
        <taxon>malvids</taxon>
        <taxon>Sapindales</taxon>
        <taxon>Rutaceae</taxon>
        <taxon>Aurantioideae</taxon>
        <taxon>Citrus</taxon>
    </lineage>
</organism>